<accession>N0DXL8</accession>
<proteinExistence type="predicted"/>
<feature type="domain" description="Retropepsin-like aspartic endopeptidase" evidence="1">
    <location>
        <begin position="12"/>
        <end position="103"/>
    </location>
</feature>
<sequence>MQGLDDRLGDLGRDHVSFTIHPWQATDEDAVGLTLPVHDRRSVRSSSGHAEDRIVVLMRLTLARRRITAEVTLTDRDEMGFRMLVGRQALEQAFLVDSRLSYAGGRPARATRRKNWGRA</sequence>
<evidence type="ECO:0000259" key="1">
    <source>
        <dbReference type="Pfam" id="PF05618"/>
    </source>
</evidence>
<dbReference type="AlphaFoldDB" id="N0DXL8"/>
<reference evidence="2 3" key="1">
    <citation type="journal article" date="2013" name="ISME J.">
        <title>A metabolic model for members of the genus Tetrasphaera involved in enhanced biological phosphorus removal.</title>
        <authorList>
            <person name="Kristiansen R."/>
            <person name="Nguyen H.T.T."/>
            <person name="Saunders A.M."/>
            <person name="Nielsen J.L."/>
            <person name="Wimmer R."/>
            <person name="Le V.Q."/>
            <person name="McIlroy S.J."/>
            <person name="Petrovski S."/>
            <person name="Seviour R.J."/>
            <person name="Calteau A."/>
            <person name="Nielsen K.L."/>
            <person name="Nielsen P.H."/>
        </authorList>
    </citation>
    <scope>NUCLEOTIDE SEQUENCE [LARGE SCALE GENOMIC DNA]</scope>
    <source>
        <strain evidence="2 3">Lp2</strain>
    </source>
</reference>
<dbReference type="RefSeq" id="WP_010849224.1">
    <property type="nucleotide sequence ID" value="NZ_HF570956.1"/>
</dbReference>
<evidence type="ECO:0000313" key="3">
    <source>
        <dbReference type="Proteomes" id="UP000013167"/>
    </source>
</evidence>
<comment type="caution">
    <text evidence="2">The sequence shown here is derived from an EMBL/GenBank/DDBJ whole genome shotgun (WGS) entry which is preliminary data.</text>
</comment>
<dbReference type="EMBL" id="CAIZ01000024">
    <property type="protein sequence ID" value="CCH68828.1"/>
    <property type="molecule type" value="Genomic_DNA"/>
</dbReference>
<dbReference type="Pfam" id="PF05618">
    <property type="entry name" value="Zn_protease"/>
    <property type="match status" value="1"/>
</dbReference>
<dbReference type="SUPFAM" id="SSF50630">
    <property type="entry name" value="Acid proteases"/>
    <property type="match status" value="1"/>
</dbReference>
<dbReference type="HOGENOM" id="CLU_2060297_0_0_11"/>
<dbReference type="InterPro" id="IPR008503">
    <property type="entry name" value="Asp_endopeptidase"/>
</dbReference>
<dbReference type="STRING" id="1193181.BN10_120025"/>
<name>N0DXL8_9MICO</name>
<keyword evidence="3" id="KW-1185">Reference proteome</keyword>
<dbReference type="PANTHER" id="PTHR38037">
    <property type="entry name" value="ZN_PROTEASE DOMAIN-CONTAINING PROTEIN"/>
    <property type="match status" value="1"/>
</dbReference>
<dbReference type="Gene3D" id="2.40.70.10">
    <property type="entry name" value="Acid Proteases"/>
    <property type="match status" value="1"/>
</dbReference>
<gene>
    <name evidence="2" type="ORF">BN10_120025</name>
</gene>
<dbReference type="InterPro" id="IPR021109">
    <property type="entry name" value="Peptidase_aspartic_dom_sf"/>
</dbReference>
<protein>
    <recommendedName>
        <fullName evidence="1">Retropepsin-like aspartic endopeptidase domain-containing protein</fullName>
    </recommendedName>
</protein>
<organism evidence="2 3">
    <name type="scientific">Phycicoccus elongatus Lp2</name>
    <dbReference type="NCBI Taxonomy" id="1193181"/>
    <lineage>
        <taxon>Bacteria</taxon>
        <taxon>Bacillati</taxon>
        <taxon>Actinomycetota</taxon>
        <taxon>Actinomycetes</taxon>
        <taxon>Micrococcales</taxon>
        <taxon>Intrasporangiaceae</taxon>
        <taxon>Phycicoccus</taxon>
    </lineage>
</organism>
<dbReference type="PANTHER" id="PTHR38037:SF1">
    <property type="entry name" value="ATP-DEPENDENT ZINC PROTEASE DOMAIN-CONTAINING PROTEIN-RELATED"/>
    <property type="match status" value="1"/>
</dbReference>
<dbReference type="eggNOG" id="COG4067">
    <property type="taxonomic scope" value="Bacteria"/>
</dbReference>
<evidence type="ECO:0000313" key="2">
    <source>
        <dbReference type="EMBL" id="CCH68828.1"/>
    </source>
</evidence>
<dbReference type="Proteomes" id="UP000013167">
    <property type="component" value="Unassembled WGS sequence"/>
</dbReference>